<dbReference type="InterPro" id="IPR036086">
    <property type="entry name" value="ParB/Sulfiredoxin_sf"/>
</dbReference>
<dbReference type="SUPFAM" id="SSF110849">
    <property type="entry name" value="ParB/Sulfiredoxin"/>
    <property type="match status" value="1"/>
</dbReference>
<reference evidence="2 3" key="1">
    <citation type="submission" date="2019-02" db="EMBL/GenBank/DDBJ databases">
        <title>Deep-cultivation of Planctomycetes and their phenomic and genomic characterization uncovers novel biology.</title>
        <authorList>
            <person name="Wiegand S."/>
            <person name="Jogler M."/>
            <person name="Boedeker C."/>
            <person name="Pinto D."/>
            <person name="Vollmers J."/>
            <person name="Rivas-Marin E."/>
            <person name="Kohn T."/>
            <person name="Peeters S.H."/>
            <person name="Heuer A."/>
            <person name="Rast P."/>
            <person name="Oberbeckmann S."/>
            <person name="Bunk B."/>
            <person name="Jeske O."/>
            <person name="Meyerdierks A."/>
            <person name="Storesund J.E."/>
            <person name="Kallscheuer N."/>
            <person name="Luecker S."/>
            <person name="Lage O.M."/>
            <person name="Pohl T."/>
            <person name="Merkel B.J."/>
            <person name="Hornburger P."/>
            <person name="Mueller R.-W."/>
            <person name="Bruemmer F."/>
            <person name="Labrenz M."/>
            <person name="Spormann A.M."/>
            <person name="Op den Camp H."/>
            <person name="Overmann J."/>
            <person name="Amann R."/>
            <person name="Jetten M.S.M."/>
            <person name="Mascher T."/>
            <person name="Medema M.H."/>
            <person name="Devos D.P."/>
            <person name="Kaster A.-K."/>
            <person name="Ovreas L."/>
            <person name="Rohde M."/>
            <person name="Galperin M.Y."/>
            <person name="Jogler C."/>
        </authorList>
    </citation>
    <scope>NUCLEOTIDE SEQUENCE [LARGE SCALE GENOMIC DNA]</scope>
    <source>
        <strain evidence="2 3">Pan181</strain>
    </source>
</reference>
<dbReference type="Proteomes" id="UP000315750">
    <property type="component" value="Chromosome"/>
</dbReference>
<sequence length="183" mass="20591">MHIIDRVKELRRVPASELKPNPRNWRIHPAQQQDALRGVLADVGFADAVVARELPDGTLELVDGHLRAETMGDALVPVLVVDLDDQQATKVLLTHDALAEMATVDRTNFTSLMGDVTFEHDSVIAMLEKLEAETPSPTTEDHRPEVEIPELYQVVAECENELEQQSLYERLRDEGYKCRVLSL</sequence>
<dbReference type="InterPro" id="IPR003115">
    <property type="entry name" value="ParB_N"/>
</dbReference>
<dbReference type="EMBL" id="CP036278">
    <property type="protein sequence ID" value="QDU54315.1"/>
    <property type="molecule type" value="Genomic_DNA"/>
</dbReference>
<evidence type="ECO:0000313" key="3">
    <source>
        <dbReference type="Proteomes" id="UP000315750"/>
    </source>
</evidence>
<dbReference type="AlphaFoldDB" id="A0A518AHX6"/>
<dbReference type="KEGG" id="amuc:Pan181_04960"/>
<dbReference type="OrthoDB" id="292268at2"/>
<dbReference type="RefSeq" id="WP_145245312.1">
    <property type="nucleotide sequence ID" value="NZ_CP036278.1"/>
</dbReference>
<gene>
    <name evidence="2" type="ORF">Pan181_04960</name>
</gene>
<organism evidence="2 3">
    <name type="scientific">Aeoliella mucimassa</name>
    <dbReference type="NCBI Taxonomy" id="2527972"/>
    <lineage>
        <taxon>Bacteria</taxon>
        <taxon>Pseudomonadati</taxon>
        <taxon>Planctomycetota</taxon>
        <taxon>Planctomycetia</taxon>
        <taxon>Pirellulales</taxon>
        <taxon>Lacipirellulaceae</taxon>
        <taxon>Aeoliella</taxon>
    </lineage>
</organism>
<protein>
    <submittedName>
        <fullName evidence="2">ParB-like nuclease domain protein</fullName>
    </submittedName>
</protein>
<dbReference type="SMART" id="SM00470">
    <property type="entry name" value="ParB"/>
    <property type="match status" value="1"/>
</dbReference>
<keyword evidence="3" id="KW-1185">Reference proteome</keyword>
<evidence type="ECO:0000259" key="1">
    <source>
        <dbReference type="SMART" id="SM00470"/>
    </source>
</evidence>
<feature type="domain" description="ParB-like N-terminal" evidence="1">
    <location>
        <begin position="11"/>
        <end position="97"/>
    </location>
</feature>
<name>A0A518AHX6_9BACT</name>
<proteinExistence type="predicted"/>
<accession>A0A518AHX6</accession>
<evidence type="ECO:0000313" key="2">
    <source>
        <dbReference type="EMBL" id="QDU54315.1"/>
    </source>
</evidence>